<dbReference type="Gene3D" id="1.10.10.10">
    <property type="entry name" value="Winged helix-like DNA-binding domain superfamily/Winged helix DNA-binding domain"/>
    <property type="match status" value="1"/>
</dbReference>
<feature type="domain" description="RNA polymerase sigma-70 region 2" evidence="7">
    <location>
        <begin position="17"/>
        <end position="84"/>
    </location>
</feature>
<dbReference type="InterPro" id="IPR000838">
    <property type="entry name" value="RNA_pol_sigma70_ECF_CS"/>
</dbReference>
<dbReference type="PANTHER" id="PTHR43133:SF59">
    <property type="entry name" value="ECF RNA POLYMERASE SIGMA FACTOR SIGR"/>
    <property type="match status" value="1"/>
</dbReference>
<dbReference type="SUPFAM" id="SSF88946">
    <property type="entry name" value="Sigma2 domain of RNA polymerase sigma factors"/>
    <property type="match status" value="1"/>
</dbReference>
<gene>
    <name evidence="9" type="ORF">A3F84_19695</name>
</gene>
<evidence type="ECO:0000256" key="1">
    <source>
        <dbReference type="ARBA" id="ARBA00010641"/>
    </source>
</evidence>
<dbReference type="Gene3D" id="1.10.1740.10">
    <property type="match status" value="1"/>
</dbReference>
<dbReference type="InterPro" id="IPR039425">
    <property type="entry name" value="RNA_pol_sigma-70-like"/>
</dbReference>
<comment type="caution">
    <text evidence="9">The sequence shown here is derived from an EMBL/GenBank/DDBJ whole genome shotgun (WGS) entry which is preliminary data.</text>
</comment>
<keyword evidence="2 6" id="KW-0805">Transcription regulation</keyword>
<comment type="similarity">
    <text evidence="1 6">Belongs to the sigma-70 factor family. ECF subfamily.</text>
</comment>
<evidence type="ECO:0000313" key="9">
    <source>
        <dbReference type="EMBL" id="OGG46510.1"/>
    </source>
</evidence>
<dbReference type="InterPro" id="IPR014284">
    <property type="entry name" value="RNA_pol_sigma-70_dom"/>
</dbReference>
<evidence type="ECO:0000256" key="3">
    <source>
        <dbReference type="ARBA" id="ARBA00023082"/>
    </source>
</evidence>
<dbReference type="InterPro" id="IPR007627">
    <property type="entry name" value="RNA_pol_sigma70_r2"/>
</dbReference>
<dbReference type="InterPro" id="IPR013324">
    <property type="entry name" value="RNA_pol_sigma_r3/r4-like"/>
</dbReference>
<dbReference type="Pfam" id="PF04542">
    <property type="entry name" value="Sigma70_r2"/>
    <property type="match status" value="1"/>
</dbReference>
<keyword evidence="3 6" id="KW-0731">Sigma factor</keyword>
<proteinExistence type="inferred from homology"/>
<evidence type="ECO:0000259" key="8">
    <source>
        <dbReference type="Pfam" id="PF08281"/>
    </source>
</evidence>
<dbReference type="EMBL" id="MFKF01000307">
    <property type="protein sequence ID" value="OGG46510.1"/>
    <property type="molecule type" value="Genomic_DNA"/>
</dbReference>
<name>A0A1F6CBX0_HANXR</name>
<dbReference type="PROSITE" id="PS01063">
    <property type="entry name" value="SIGMA70_ECF"/>
    <property type="match status" value="1"/>
</dbReference>
<dbReference type="AlphaFoldDB" id="A0A1F6CBX0"/>
<protein>
    <recommendedName>
        <fullName evidence="6">RNA polymerase sigma factor</fullName>
    </recommendedName>
</protein>
<evidence type="ECO:0000256" key="2">
    <source>
        <dbReference type="ARBA" id="ARBA00023015"/>
    </source>
</evidence>
<organism evidence="9 10">
    <name type="scientific">Handelsmanbacteria sp. (strain RIFCSPLOWO2_12_FULL_64_10)</name>
    <dbReference type="NCBI Taxonomy" id="1817868"/>
    <lineage>
        <taxon>Bacteria</taxon>
        <taxon>Candidatus Handelsmaniibacteriota</taxon>
    </lineage>
</organism>
<keyword evidence="4 6" id="KW-0238">DNA-binding</keyword>
<dbReference type="PANTHER" id="PTHR43133">
    <property type="entry name" value="RNA POLYMERASE ECF-TYPE SIGMA FACTO"/>
    <property type="match status" value="1"/>
</dbReference>
<accession>A0A1F6CBX0</accession>
<dbReference type="SUPFAM" id="SSF88659">
    <property type="entry name" value="Sigma3 and sigma4 domains of RNA polymerase sigma factors"/>
    <property type="match status" value="1"/>
</dbReference>
<evidence type="ECO:0000313" key="10">
    <source>
        <dbReference type="Proteomes" id="UP000178606"/>
    </source>
</evidence>
<dbReference type="GO" id="GO:0016987">
    <property type="term" value="F:sigma factor activity"/>
    <property type="evidence" value="ECO:0007669"/>
    <property type="project" value="UniProtKB-KW"/>
</dbReference>
<keyword evidence="5 6" id="KW-0804">Transcription</keyword>
<dbReference type="Pfam" id="PF08281">
    <property type="entry name" value="Sigma70_r4_2"/>
    <property type="match status" value="1"/>
</dbReference>
<evidence type="ECO:0000256" key="5">
    <source>
        <dbReference type="ARBA" id="ARBA00023163"/>
    </source>
</evidence>
<dbReference type="InterPro" id="IPR013249">
    <property type="entry name" value="RNA_pol_sigma70_r4_t2"/>
</dbReference>
<dbReference type="GO" id="GO:0006352">
    <property type="term" value="P:DNA-templated transcription initiation"/>
    <property type="evidence" value="ECO:0007669"/>
    <property type="project" value="InterPro"/>
</dbReference>
<dbReference type="InterPro" id="IPR013325">
    <property type="entry name" value="RNA_pol_sigma_r2"/>
</dbReference>
<dbReference type="Proteomes" id="UP000178606">
    <property type="component" value="Unassembled WGS sequence"/>
</dbReference>
<sequence>MYLFRRRKDAQGRFEALVLPHLDALYGAAVRMTRHRQDAEDLVQETCLRAYRFLDRLEDEGRCRAWLFRILTNTFINLYRREQRAPEMVALEESGVEAAASGEEVSLEAVMDDELKAALDALPDDYRTAILLSDVEEFSYEEIAGMLGCPIGTVRSRIHRGRNLLRANLIRAAGRGGDLQGGSYA</sequence>
<evidence type="ECO:0000256" key="4">
    <source>
        <dbReference type="ARBA" id="ARBA00023125"/>
    </source>
</evidence>
<dbReference type="GO" id="GO:0003677">
    <property type="term" value="F:DNA binding"/>
    <property type="evidence" value="ECO:0007669"/>
    <property type="project" value="UniProtKB-KW"/>
</dbReference>
<dbReference type="NCBIfam" id="TIGR02937">
    <property type="entry name" value="sigma70-ECF"/>
    <property type="match status" value="1"/>
</dbReference>
<reference evidence="9 10" key="1">
    <citation type="journal article" date="2016" name="Nat. Commun.">
        <title>Thousands of microbial genomes shed light on interconnected biogeochemical processes in an aquifer system.</title>
        <authorList>
            <person name="Anantharaman K."/>
            <person name="Brown C.T."/>
            <person name="Hug L.A."/>
            <person name="Sharon I."/>
            <person name="Castelle C.J."/>
            <person name="Probst A.J."/>
            <person name="Thomas B.C."/>
            <person name="Singh A."/>
            <person name="Wilkins M.J."/>
            <person name="Karaoz U."/>
            <person name="Brodie E.L."/>
            <person name="Williams K.H."/>
            <person name="Hubbard S.S."/>
            <person name="Banfield J.F."/>
        </authorList>
    </citation>
    <scope>NUCLEOTIDE SEQUENCE [LARGE SCALE GENOMIC DNA]</scope>
    <source>
        <strain evidence="10">RIFCSPLOWO2_12_FULL_64_10</strain>
    </source>
</reference>
<dbReference type="InterPro" id="IPR036388">
    <property type="entry name" value="WH-like_DNA-bd_sf"/>
</dbReference>
<evidence type="ECO:0000259" key="7">
    <source>
        <dbReference type="Pfam" id="PF04542"/>
    </source>
</evidence>
<dbReference type="CDD" id="cd06171">
    <property type="entry name" value="Sigma70_r4"/>
    <property type="match status" value="1"/>
</dbReference>
<evidence type="ECO:0000256" key="6">
    <source>
        <dbReference type="RuleBase" id="RU000716"/>
    </source>
</evidence>
<feature type="domain" description="RNA polymerase sigma factor 70 region 4 type 2" evidence="8">
    <location>
        <begin position="113"/>
        <end position="163"/>
    </location>
</feature>